<dbReference type="AlphaFoldDB" id="A0A5P1F534"/>
<dbReference type="InterPro" id="IPR002547">
    <property type="entry name" value="tRNA-bd_dom"/>
</dbReference>
<dbReference type="GO" id="GO:0000049">
    <property type="term" value="F:tRNA binding"/>
    <property type="evidence" value="ECO:0007669"/>
    <property type="project" value="UniProtKB-UniRule"/>
</dbReference>
<gene>
    <name evidence="6" type="ORF">A4U43_C04F31970</name>
</gene>
<evidence type="ECO:0000256" key="4">
    <source>
        <dbReference type="SAM" id="Phobius"/>
    </source>
</evidence>
<keyword evidence="2 3" id="KW-0694">RNA-binding</keyword>
<dbReference type="InterPro" id="IPR051270">
    <property type="entry name" value="Tyrosine-tRNA_ligase_regulator"/>
</dbReference>
<dbReference type="SUPFAM" id="SSF50249">
    <property type="entry name" value="Nucleic acid-binding proteins"/>
    <property type="match status" value="1"/>
</dbReference>
<keyword evidence="1 3" id="KW-0820">tRNA-binding</keyword>
<dbReference type="Pfam" id="PF01588">
    <property type="entry name" value="tRNA_bind"/>
    <property type="match status" value="1"/>
</dbReference>
<evidence type="ECO:0000313" key="6">
    <source>
        <dbReference type="EMBL" id="ONK73478.1"/>
    </source>
</evidence>
<accession>A0A5P1F534</accession>
<feature type="transmembrane region" description="Helical" evidence="4">
    <location>
        <begin position="296"/>
        <end position="318"/>
    </location>
</feature>
<keyword evidence="4" id="KW-0812">Transmembrane</keyword>
<sequence>MVKNSRKDVTNPSPSLFTLQKLPDLKNHDFLSSSSLARARARPLASDLLLSPRARPRPPASDLLSPLSSSSAFDHLWPLISSPSISTSRPRSLLLPFDLLLSLIPNPQIKRSFSFFLSGAEGNAKKQKVKSIGAAKPKPSEAEISVSRLDIRVGLIKKVQKHPDADSLYVEEIDIGEELPRTVVSGLVKFIPLEEMQDRKVCVLCNLKPATMRGIKSQAMVLAASNDDHTKVTYIAGNRGSGRTALNWESRSVIALAAAKFGDLEMGQLNFLTQIWRFGDGSVKFFVNCNYIFCKFGNACVMIGNFNAILFNMFMLFLNRLCTCLCIF</sequence>
<evidence type="ECO:0000256" key="2">
    <source>
        <dbReference type="ARBA" id="ARBA00022884"/>
    </source>
</evidence>
<evidence type="ECO:0000313" key="7">
    <source>
        <dbReference type="Proteomes" id="UP000243459"/>
    </source>
</evidence>
<organism evidence="6 7">
    <name type="scientific">Asparagus officinalis</name>
    <name type="common">Garden asparagus</name>
    <dbReference type="NCBI Taxonomy" id="4686"/>
    <lineage>
        <taxon>Eukaryota</taxon>
        <taxon>Viridiplantae</taxon>
        <taxon>Streptophyta</taxon>
        <taxon>Embryophyta</taxon>
        <taxon>Tracheophyta</taxon>
        <taxon>Spermatophyta</taxon>
        <taxon>Magnoliopsida</taxon>
        <taxon>Liliopsida</taxon>
        <taxon>Asparagales</taxon>
        <taxon>Asparagaceae</taxon>
        <taxon>Asparagoideae</taxon>
        <taxon>Asparagus</taxon>
    </lineage>
</organism>
<dbReference type="PANTHER" id="PTHR11586">
    <property type="entry name" value="TRNA-AMINOACYLATION COFACTOR ARC1 FAMILY MEMBER"/>
    <property type="match status" value="1"/>
</dbReference>
<name>A0A5P1F534_ASPOF</name>
<evidence type="ECO:0000256" key="3">
    <source>
        <dbReference type="PROSITE-ProRule" id="PRU00209"/>
    </source>
</evidence>
<reference evidence="7" key="1">
    <citation type="journal article" date="2017" name="Nat. Commun.">
        <title>The asparagus genome sheds light on the origin and evolution of a young Y chromosome.</title>
        <authorList>
            <person name="Harkess A."/>
            <person name="Zhou J."/>
            <person name="Xu C."/>
            <person name="Bowers J.E."/>
            <person name="Van der Hulst R."/>
            <person name="Ayyampalayam S."/>
            <person name="Mercati F."/>
            <person name="Riccardi P."/>
            <person name="McKain M.R."/>
            <person name="Kakrana A."/>
            <person name="Tang H."/>
            <person name="Ray J."/>
            <person name="Groenendijk J."/>
            <person name="Arikit S."/>
            <person name="Mathioni S.M."/>
            <person name="Nakano M."/>
            <person name="Shan H."/>
            <person name="Telgmann-Rauber A."/>
            <person name="Kanno A."/>
            <person name="Yue Z."/>
            <person name="Chen H."/>
            <person name="Li W."/>
            <person name="Chen Y."/>
            <person name="Xu X."/>
            <person name="Zhang Y."/>
            <person name="Luo S."/>
            <person name="Chen H."/>
            <person name="Gao J."/>
            <person name="Mao Z."/>
            <person name="Pires J.C."/>
            <person name="Luo M."/>
            <person name="Kudrna D."/>
            <person name="Wing R.A."/>
            <person name="Meyers B.C."/>
            <person name="Yi K."/>
            <person name="Kong H."/>
            <person name="Lavrijsen P."/>
            <person name="Sunseri F."/>
            <person name="Falavigna A."/>
            <person name="Ye Y."/>
            <person name="Leebens-Mack J.H."/>
            <person name="Chen G."/>
        </authorList>
    </citation>
    <scope>NUCLEOTIDE SEQUENCE [LARGE SCALE GENOMIC DNA]</scope>
    <source>
        <strain evidence="7">cv. DH0086</strain>
    </source>
</reference>
<protein>
    <recommendedName>
        <fullName evidence="5">tRNA-binding domain-containing protein</fullName>
    </recommendedName>
</protein>
<dbReference type="Gramene" id="ONK73478">
    <property type="protein sequence ID" value="ONK73478"/>
    <property type="gene ID" value="A4U43_C04F31970"/>
</dbReference>
<evidence type="ECO:0000256" key="1">
    <source>
        <dbReference type="ARBA" id="ARBA00022555"/>
    </source>
</evidence>
<feature type="domain" description="TRNA-binding" evidence="5">
    <location>
        <begin position="145"/>
        <end position="246"/>
    </location>
</feature>
<keyword evidence="4" id="KW-0472">Membrane</keyword>
<keyword evidence="7" id="KW-1185">Reference proteome</keyword>
<dbReference type="Gene3D" id="2.40.50.140">
    <property type="entry name" value="Nucleic acid-binding proteins"/>
    <property type="match status" value="1"/>
</dbReference>
<dbReference type="Proteomes" id="UP000243459">
    <property type="component" value="Chromosome 4"/>
</dbReference>
<proteinExistence type="predicted"/>
<keyword evidence="4" id="KW-1133">Transmembrane helix</keyword>
<dbReference type="PROSITE" id="PS50886">
    <property type="entry name" value="TRBD"/>
    <property type="match status" value="1"/>
</dbReference>
<dbReference type="EMBL" id="CM007384">
    <property type="protein sequence ID" value="ONK73478.1"/>
    <property type="molecule type" value="Genomic_DNA"/>
</dbReference>
<dbReference type="InterPro" id="IPR012340">
    <property type="entry name" value="NA-bd_OB-fold"/>
</dbReference>
<dbReference type="PANTHER" id="PTHR11586:SF33">
    <property type="entry name" value="AMINOACYL TRNA SYNTHASE COMPLEX-INTERACTING MULTIFUNCTIONAL PROTEIN 1"/>
    <property type="match status" value="1"/>
</dbReference>
<evidence type="ECO:0000259" key="5">
    <source>
        <dbReference type="PROSITE" id="PS50886"/>
    </source>
</evidence>
<dbReference type="CDD" id="cd02799">
    <property type="entry name" value="tRNA_bind_EMAP-II_like"/>
    <property type="match status" value="1"/>
</dbReference>